<dbReference type="Proteomes" id="UP000789901">
    <property type="component" value="Unassembled WGS sequence"/>
</dbReference>
<evidence type="ECO:0000313" key="1">
    <source>
        <dbReference type="EMBL" id="CAG8764373.1"/>
    </source>
</evidence>
<organism evidence="1 2">
    <name type="scientific">Gigaspora margarita</name>
    <dbReference type="NCBI Taxonomy" id="4874"/>
    <lineage>
        <taxon>Eukaryota</taxon>
        <taxon>Fungi</taxon>
        <taxon>Fungi incertae sedis</taxon>
        <taxon>Mucoromycota</taxon>
        <taxon>Glomeromycotina</taxon>
        <taxon>Glomeromycetes</taxon>
        <taxon>Diversisporales</taxon>
        <taxon>Gigasporaceae</taxon>
        <taxon>Gigaspora</taxon>
    </lineage>
</organism>
<sequence>MVGINTRGTDCTDAEWSEYCKMSQICDNETSSKNTTLEWIHRCYDSYVPEIGIEKHWATHCKENSFCNGVEQKAIYGYNYDNEYALQQYGIWMQNAIKKIECAREVGRKIQACTIIQRRWLEIFYKPEGMCTLMLAKHYKLLWAVREEMRQINTI</sequence>
<keyword evidence="2" id="KW-1185">Reference proteome</keyword>
<reference evidence="1 2" key="1">
    <citation type="submission" date="2021-06" db="EMBL/GenBank/DDBJ databases">
        <authorList>
            <person name="Kallberg Y."/>
            <person name="Tangrot J."/>
            <person name="Rosling A."/>
        </authorList>
    </citation>
    <scope>NUCLEOTIDE SEQUENCE [LARGE SCALE GENOMIC DNA]</scope>
    <source>
        <strain evidence="1 2">120-4 pot B 10/14</strain>
    </source>
</reference>
<comment type="caution">
    <text evidence="1">The sequence shown here is derived from an EMBL/GenBank/DDBJ whole genome shotgun (WGS) entry which is preliminary data.</text>
</comment>
<accession>A0ABN7VER0</accession>
<dbReference type="EMBL" id="CAJVQB010013765">
    <property type="protein sequence ID" value="CAG8764373.1"/>
    <property type="molecule type" value="Genomic_DNA"/>
</dbReference>
<protein>
    <submittedName>
        <fullName evidence="1">31060_t:CDS:1</fullName>
    </submittedName>
</protein>
<proteinExistence type="predicted"/>
<gene>
    <name evidence="1" type="ORF">GMARGA_LOCUS17849</name>
</gene>
<name>A0ABN7VER0_GIGMA</name>
<evidence type="ECO:0000313" key="2">
    <source>
        <dbReference type="Proteomes" id="UP000789901"/>
    </source>
</evidence>